<organism evidence="8 9">
    <name type="scientific">Paenibacillus taihuensis</name>
    <dbReference type="NCBI Taxonomy" id="1156355"/>
    <lineage>
        <taxon>Bacteria</taxon>
        <taxon>Bacillati</taxon>
        <taxon>Bacillota</taxon>
        <taxon>Bacilli</taxon>
        <taxon>Bacillales</taxon>
        <taxon>Paenibacillaceae</taxon>
        <taxon>Paenibacillus</taxon>
    </lineage>
</organism>
<evidence type="ECO:0000256" key="4">
    <source>
        <dbReference type="HAMAP-Rule" id="MF_01201"/>
    </source>
</evidence>
<dbReference type="UniPathway" id="UPA00042">
    <property type="reaction ID" value="UER00497"/>
</dbReference>
<comment type="catalytic activity">
    <reaction evidence="4">
        <text>L-alanine = D-alanine</text>
        <dbReference type="Rhea" id="RHEA:20249"/>
        <dbReference type="ChEBI" id="CHEBI:57416"/>
        <dbReference type="ChEBI" id="CHEBI:57972"/>
        <dbReference type="EC" id="5.1.1.1"/>
    </reaction>
</comment>
<reference evidence="8 9" key="1">
    <citation type="submission" date="2018-08" db="EMBL/GenBank/DDBJ databases">
        <title>Genomic Encyclopedia of Type Strains, Phase III (KMG-III): the genomes of soil and plant-associated and newly described type strains.</title>
        <authorList>
            <person name="Whitman W."/>
        </authorList>
    </citation>
    <scope>NUCLEOTIDE SEQUENCE [LARGE SCALE GENOMIC DNA]</scope>
    <source>
        <strain evidence="8 9">CGMCC 1.10966</strain>
    </source>
</reference>
<dbReference type="InterPro" id="IPR029066">
    <property type="entry name" value="PLP-binding_barrel"/>
</dbReference>
<dbReference type="Pfam" id="PF00842">
    <property type="entry name" value="Ala_racemase_C"/>
    <property type="match status" value="1"/>
</dbReference>
<dbReference type="Proteomes" id="UP000256304">
    <property type="component" value="Unassembled WGS sequence"/>
</dbReference>
<dbReference type="EMBL" id="QTTN01000008">
    <property type="protein sequence ID" value="REE88536.1"/>
    <property type="molecule type" value="Genomic_DNA"/>
</dbReference>
<dbReference type="PANTHER" id="PTHR30511">
    <property type="entry name" value="ALANINE RACEMASE"/>
    <property type="match status" value="1"/>
</dbReference>
<dbReference type="GO" id="GO:0008784">
    <property type="term" value="F:alanine racemase activity"/>
    <property type="evidence" value="ECO:0007669"/>
    <property type="project" value="UniProtKB-UniRule"/>
</dbReference>
<dbReference type="InterPro" id="IPR001608">
    <property type="entry name" value="Ala_racemase_N"/>
</dbReference>
<dbReference type="InterPro" id="IPR020622">
    <property type="entry name" value="Ala_racemase_pyridoxalP-BS"/>
</dbReference>
<keyword evidence="3 4" id="KW-0413">Isomerase</keyword>
<feature type="active site" description="Proton acceptor; specific for D-alanine" evidence="4">
    <location>
        <position position="36"/>
    </location>
</feature>
<feature type="active site" description="Proton acceptor; specific for L-alanine" evidence="4">
    <location>
        <position position="263"/>
    </location>
</feature>
<evidence type="ECO:0000313" key="9">
    <source>
        <dbReference type="Proteomes" id="UP000256304"/>
    </source>
</evidence>
<comment type="similarity">
    <text evidence="4">Belongs to the alanine racemase family.</text>
</comment>
<dbReference type="OrthoDB" id="9813814at2"/>
<comment type="pathway">
    <text evidence="4">Amino-acid biosynthesis; D-alanine biosynthesis; D-alanine from L-alanine: step 1/1.</text>
</comment>
<evidence type="ECO:0000256" key="1">
    <source>
        <dbReference type="ARBA" id="ARBA00001933"/>
    </source>
</evidence>
<dbReference type="NCBIfam" id="TIGR00492">
    <property type="entry name" value="alr"/>
    <property type="match status" value="1"/>
</dbReference>
<gene>
    <name evidence="8" type="ORF">A8990_10832</name>
</gene>
<dbReference type="SMART" id="SM01005">
    <property type="entry name" value="Ala_racemase_C"/>
    <property type="match status" value="1"/>
</dbReference>
<comment type="caution">
    <text evidence="8">The sequence shown here is derived from an EMBL/GenBank/DDBJ whole genome shotgun (WGS) entry which is preliminary data.</text>
</comment>
<proteinExistence type="inferred from homology"/>
<dbReference type="HAMAP" id="MF_01201">
    <property type="entry name" value="Ala_racemase"/>
    <property type="match status" value="1"/>
</dbReference>
<dbReference type="InterPro" id="IPR009006">
    <property type="entry name" value="Ala_racemase/Decarboxylase_C"/>
</dbReference>
<feature type="domain" description="Alanine racemase C-terminal" evidence="7">
    <location>
        <begin position="242"/>
        <end position="367"/>
    </location>
</feature>
<feature type="binding site" evidence="4 6">
    <location>
        <position position="310"/>
    </location>
    <ligand>
        <name>substrate</name>
    </ligand>
</feature>
<dbReference type="Pfam" id="PF01168">
    <property type="entry name" value="Ala_racemase_N"/>
    <property type="match status" value="1"/>
</dbReference>
<dbReference type="InterPro" id="IPR011079">
    <property type="entry name" value="Ala_racemase_C"/>
</dbReference>
<evidence type="ECO:0000256" key="6">
    <source>
        <dbReference type="PIRSR" id="PIRSR600821-52"/>
    </source>
</evidence>
<evidence type="ECO:0000256" key="3">
    <source>
        <dbReference type="ARBA" id="ARBA00023235"/>
    </source>
</evidence>
<protein>
    <recommendedName>
        <fullName evidence="4">Alanine racemase</fullName>
        <ecNumber evidence="4">5.1.1.1</ecNumber>
    </recommendedName>
</protein>
<comment type="function">
    <text evidence="4">Catalyzes the interconversion of L-alanine and D-alanine. May also act on other amino acids.</text>
</comment>
<dbReference type="GO" id="GO:0005829">
    <property type="term" value="C:cytosol"/>
    <property type="evidence" value="ECO:0007669"/>
    <property type="project" value="TreeGrafter"/>
</dbReference>
<dbReference type="CDD" id="cd00430">
    <property type="entry name" value="PLPDE_III_AR"/>
    <property type="match status" value="1"/>
</dbReference>
<dbReference type="GO" id="GO:0030632">
    <property type="term" value="P:D-alanine biosynthetic process"/>
    <property type="evidence" value="ECO:0007669"/>
    <property type="project" value="UniProtKB-UniRule"/>
</dbReference>
<keyword evidence="9" id="KW-1185">Reference proteome</keyword>
<dbReference type="GO" id="GO:0009252">
    <property type="term" value="P:peptidoglycan biosynthetic process"/>
    <property type="evidence" value="ECO:0007669"/>
    <property type="project" value="TreeGrafter"/>
</dbReference>
<evidence type="ECO:0000313" key="8">
    <source>
        <dbReference type="EMBL" id="REE88536.1"/>
    </source>
</evidence>
<comment type="cofactor">
    <cofactor evidence="1 4 5">
        <name>pyridoxal 5'-phosphate</name>
        <dbReference type="ChEBI" id="CHEBI:597326"/>
    </cofactor>
</comment>
<evidence type="ECO:0000259" key="7">
    <source>
        <dbReference type="SMART" id="SM01005"/>
    </source>
</evidence>
<dbReference type="FunFam" id="3.20.20.10:FF:000002">
    <property type="entry name" value="Alanine racemase"/>
    <property type="match status" value="1"/>
</dbReference>
<feature type="modified residue" description="N6-(pyridoxal phosphate)lysine" evidence="4 5">
    <location>
        <position position="36"/>
    </location>
</feature>
<evidence type="ECO:0000256" key="5">
    <source>
        <dbReference type="PIRSR" id="PIRSR600821-50"/>
    </source>
</evidence>
<dbReference type="InterPro" id="IPR000821">
    <property type="entry name" value="Ala_racemase"/>
</dbReference>
<accession>A0A3D9SBP8</accession>
<dbReference type="RefSeq" id="WP_116188647.1">
    <property type="nucleotide sequence ID" value="NZ_QTTN01000008.1"/>
</dbReference>
<keyword evidence="2 4" id="KW-0663">Pyridoxal phosphate</keyword>
<dbReference type="Gene3D" id="2.40.37.10">
    <property type="entry name" value="Lyase, Ornithine Decarboxylase, Chain A, domain 1"/>
    <property type="match status" value="1"/>
</dbReference>
<evidence type="ECO:0000256" key="2">
    <source>
        <dbReference type="ARBA" id="ARBA00022898"/>
    </source>
</evidence>
<dbReference type="SUPFAM" id="SSF50621">
    <property type="entry name" value="Alanine racemase C-terminal domain-like"/>
    <property type="match status" value="1"/>
</dbReference>
<dbReference type="EC" id="5.1.1.1" evidence="4"/>
<dbReference type="SUPFAM" id="SSF51419">
    <property type="entry name" value="PLP-binding barrel"/>
    <property type="match status" value="1"/>
</dbReference>
<dbReference type="PROSITE" id="PS00395">
    <property type="entry name" value="ALANINE_RACEMASE"/>
    <property type="match status" value="1"/>
</dbReference>
<dbReference type="PRINTS" id="PR00992">
    <property type="entry name" value="ALARACEMASE"/>
</dbReference>
<dbReference type="PANTHER" id="PTHR30511:SF0">
    <property type="entry name" value="ALANINE RACEMASE, CATABOLIC-RELATED"/>
    <property type="match status" value="1"/>
</dbReference>
<dbReference type="AlphaFoldDB" id="A0A3D9SBP8"/>
<dbReference type="Gene3D" id="3.20.20.10">
    <property type="entry name" value="Alanine racemase"/>
    <property type="match status" value="1"/>
</dbReference>
<feature type="binding site" evidence="4 6">
    <location>
        <position position="135"/>
    </location>
    <ligand>
        <name>substrate</name>
    </ligand>
</feature>
<name>A0A3D9SBP8_9BACL</name>
<dbReference type="GO" id="GO:0030170">
    <property type="term" value="F:pyridoxal phosphate binding"/>
    <property type="evidence" value="ECO:0007669"/>
    <property type="project" value="UniProtKB-UniRule"/>
</dbReference>
<sequence>MLRNTWAEISLNRIRENMLNIRRSLPKKVKLMAVVKANGYGHGDIESAMAAIRGGADYLAVAYLEEGIKLRDAGLKCPILVLTPIQAEHVQLALEHDLALTVTSAKWFSEMRAFKPYGSESKLRVHVKMDTGLGRIGIRTKQEWDELVPLLRSEDIEVDGFYTHFATAGQADTSFLNQQASRFIEMKAWGSSSGLDIRHYHCAGSIAALRFPELAMDMVRIGAAMYGFYPLNLSCPVKLKPAMSLHSQLIQVKKLAKGEVLGYDNSYRAEKDEWIGTVPIGYADGWTQRMQGTDVLVGGRRAPIVGKICMDQLMIKLPGPCEEGTPVTLIGSQDEQCITFAELAVHIGSVPQEVSTSLGVRIARTYNDCEEARAGWDNQTWPSKIYRAVI</sequence>